<evidence type="ECO:0000259" key="6">
    <source>
        <dbReference type="Pfam" id="PF00174"/>
    </source>
</evidence>
<comment type="function">
    <text evidence="5">Part of the MsrPQ system that repairs oxidized periplasmic proteins containing methionine sulfoxide residues (Met-O), using respiratory chain electrons. Thus protects these proteins from oxidative-stress damage caused by reactive species of oxygen and chlorine generated by the host defense mechanisms. MsrPQ is essential for the maintenance of envelope integrity under bleach stress, rescuing a wide series of structurally unrelated periplasmic proteins from methionine oxidation. The catalytic subunit MsrP is non-stereospecific, being able to reduce both (R-) and (S-) diastereoisomers of methionine sulfoxide.</text>
</comment>
<feature type="binding site" evidence="5">
    <location>
        <position position="185"/>
    </location>
    <ligand>
        <name>Mo-molybdopterin</name>
        <dbReference type="ChEBI" id="CHEBI:71302"/>
    </ligand>
</feature>
<comment type="cofactor">
    <cofactor evidence="5">
        <name>Mo-molybdopterin</name>
        <dbReference type="ChEBI" id="CHEBI:71302"/>
    </cofactor>
    <text evidence="5">Binds 1 Mo-molybdopterin (Mo-MPT) cofactor per subunit.</text>
</comment>
<dbReference type="Proteomes" id="UP000810171">
    <property type="component" value="Unassembled WGS sequence"/>
</dbReference>
<accession>A0ABS3ZC20</accession>
<keyword evidence="8" id="KW-1185">Reference proteome</keyword>
<evidence type="ECO:0000256" key="4">
    <source>
        <dbReference type="ARBA" id="ARBA00023002"/>
    </source>
</evidence>
<dbReference type="InterPro" id="IPR036374">
    <property type="entry name" value="OxRdtase_Mopterin-bd_sf"/>
</dbReference>
<reference evidence="7 8" key="1">
    <citation type="submission" date="2020-09" db="EMBL/GenBank/DDBJ databases">
        <authorList>
            <person name="Tanuku N.R.S."/>
        </authorList>
    </citation>
    <scope>NUCLEOTIDE SEQUENCE [LARGE SCALE GENOMIC DNA]</scope>
    <source>
        <strain evidence="7 8">AK62</strain>
    </source>
</reference>
<dbReference type="InterPro" id="IPR000572">
    <property type="entry name" value="OxRdtase_Mopterin-bd_dom"/>
</dbReference>
<keyword evidence="4 5" id="KW-0560">Oxidoreductase</keyword>
<organism evidence="7 8">
    <name type="scientific">Marinobacterium alkalitolerans</name>
    <dbReference type="NCBI Taxonomy" id="1542925"/>
    <lineage>
        <taxon>Bacteria</taxon>
        <taxon>Pseudomonadati</taxon>
        <taxon>Pseudomonadota</taxon>
        <taxon>Gammaproteobacteria</taxon>
        <taxon>Oceanospirillales</taxon>
        <taxon>Oceanospirillaceae</taxon>
        <taxon>Marinobacterium</taxon>
    </lineage>
</organism>
<evidence type="ECO:0000256" key="1">
    <source>
        <dbReference type="ARBA" id="ARBA00022505"/>
    </source>
</evidence>
<comment type="catalytic activity">
    <reaction evidence="5">
        <text>L-methionyl-[protein] + a quinone + H2O = L-methionyl-(S)-S-oxide-[protein] + a quinol</text>
        <dbReference type="Rhea" id="RHEA:51292"/>
        <dbReference type="Rhea" id="RHEA-COMP:12313"/>
        <dbReference type="Rhea" id="RHEA-COMP:12315"/>
        <dbReference type="ChEBI" id="CHEBI:15377"/>
        <dbReference type="ChEBI" id="CHEBI:16044"/>
        <dbReference type="ChEBI" id="CHEBI:24646"/>
        <dbReference type="ChEBI" id="CHEBI:44120"/>
        <dbReference type="ChEBI" id="CHEBI:132124"/>
    </reaction>
</comment>
<evidence type="ECO:0000256" key="5">
    <source>
        <dbReference type="HAMAP-Rule" id="MF_01206"/>
    </source>
</evidence>
<dbReference type="SUPFAM" id="SSF56524">
    <property type="entry name" value="Oxidoreductase molybdopterin-binding domain"/>
    <property type="match status" value="1"/>
</dbReference>
<feature type="binding site" evidence="5">
    <location>
        <position position="150"/>
    </location>
    <ligand>
        <name>Mo-molybdopterin</name>
        <dbReference type="ChEBI" id="CHEBI:71302"/>
    </ligand>
    <ligandPart>
        <name>Mo</name>
        <dbReference type="ChEBI" id="CHEBI:28685"/>
    </ligandPart>
</feature>
<dbReference type="GO" id="GO:0016491">
    <property type="term" value="F:oxidoreductase activity"/>
    <property type="evidence" value="ECO:0007669"/>
    <property type="project" value="UniProtKB-KW"/>
</dbReference>
<evidence type="ECO:0000256" key="3">
    <source>
        <dbReference type="ARBA" id="ARBA00022729"/>
    </source>
</evidence>
<feature type="binding site" evidence="5">
    <location>
        <begin position="251"/>
        <end position="253"/>
    </location>
    <ligand>
        <name>Mo-molybdopterin</name>
        <dbReference type="ChEBI" id="CHEBI:71302"/>
    </ligand>
</feature>
<comment type="subunit">
    <text evidence="5">Heterodimer of a catalytic subunit (MsrP) and a heme-binding subunit (MsrQ).</text>
</comment>
<dbReference type="Pfam" id="PF00174">
    <property type="entry name" value="Oxidored_molyb"/>
    <property type="match status" value="1"/>
</dbReference>
<feature type="binding site" evidence="5">
    <location>
        <position position="92"/>
    </location>
    <ligand>
        <name>Mo-molybdopterin</name>
        <dbReference type="ChEBI" id="CHEBI:71302"/>
    </ligand>
</feature>
<protein>
    <recommendedName>
        <fullName evidence="5">Protein-methionine-sulfoxide reductase catalytic subunit MsrP</fullName>
        <ecNumber evidence="5">1.8.5.-</ecNumber>
    </recommendedName>
</protein>
<dbReference type="PANTHER" id="PTHR43032:SF3">
    <property type="entry name" value="PROTEIN-METHIONINE-SULFOXIDE REDUCTASE CATALYTIC SUBUNIT MSRP"/>
    <property type="match status" value="1"/>
</dbReference>
<sequence>MLIRKAPDIRPSEITPESIYRQRRQFIKGLAAGSALLMSGQASALARYELDDEQVRYPGPDWLQQKLRAATRADGLSTDEKLTPYEHVTGYNNFYEFGLGKDDPRARAQNLKTDPWSVEISGEVHKPGTYQLEDILKGVDLEERIYRLRCVEAWSMVIPWVGFPLAELLKRFEPKGNARYVAFTTLHDPEQMPGQRSRFGTIDWPYVEGLRMDEAMHPLTLLAVGVYGDALPPQNGAPLRLVVPWKYGFKSIKSIVRIHLTEQMPPTSWNRTAPQEYGFYANVNPAVDHPRWSQSTERRLPSSLFSPNIIDTQPFNGYGEQVAQLYSGMDLRKWY</sequence>
<keyword evidence="1 5" id="KW-0500">Molybdenum</keyword>
<comment type="PTM">
    <text evidence="5">Predicted to be exported by the Tat system. The position of the signal peptide cleavage has not been experimentally proven.</text>
</comment>
<feature type="binding site" evidence="5">
    <location>
        <position position="235"/>
    </location>
    <ligand>
        <name>Mo-molybdopterin</name>
        <dbReference type="ChEBI" id="CHEBI:71302"/>
    </ligand>
</feature>
<dbReference type="HAMAP" id="MF_01206">
    <property type="entry name" value="MsrP"/>
    <property type="match status" value="1"/>
</dbReference>
<feature type="domain" description="Oxidoreductase molybdopterin-binding" evidence="6">
    <location>
        <begin position="111"/>
        <end position="269"/>
    </location>
</feature>
<dbReference type="EMBL" id="JACVEW010000016">
    <property type="protein sequence ID" value="MBP0049247.1"/>
    <property type="molecule type" value="Genomic_DNA"/>
</dbReference>
<name>A0ABS3ZC20_9GAMM</name>
<gene>
    <name evidence="5 7" type="primary">msrP</name>
    <name evidence="7" type="ORF">H9C73_10915</name>
</gene>
<dbReference type="PANTHER" id="PTHR43032">
    <property type="entry name" value="PROTEIN-METHIONINE-SULFOXIDE REDUCTASE"/>
    <property type="match status" value="1"/>
</dbReference>
<dbReference type="InterPro" id="IPR022867">
    <property type="entry name" value="MsrP"/>
</dbReference>
<dbReference type="RefSeq" id="WP_209287865.1">
    <property type="nucleotide sequence ID" value="NZ_JACVEW010000016.1"/>
</dbReference>
<feature type="binding site" evidence="5">
    <location>
        <position position="240"/>
    </location>
    <ligand>
        <name>Mo-molybdopterin</name>
        <dbReference type="ChEBI" id="CHEBI:71302"/>
    </ligand>
</feature>
<evidence type="ECO:0000313" key="8">
    <source>
        <dbReference type="Proteomes" id="UP000810171"/>
    </source>
</evidence>
<comment type="catalytic activity">
    <reaction evidence="5">
        <text>L-methionyl-[protein] + a quinone + H2O = L-methionyl-(R)-S-oxide-[protein] + a quinol</text>
        <dbReference type="Rhea" id="RHEA:51296"/>
        <dbReference type="Rhea" id="RHEA-COMP:12313"/>
        <dbReference type="Rhea" id="RHEA-COMP:12314"/>
        <dbReference type="ChEBI" id="CHEBI:15377"/>
        <dbReference type="ChEBI" id="CHEBI:16044"/>
        <dbReference type="ChEBI" id="CHEBI:24646"/>
        <dbReference type="ChEBI" id="CHEBI:45764"/>
        <dbReference type="ChEBI" id="CHEBI:132124"/>
    </reaction>
</comment>
<keyword evidence="3 5" id="KW-0732">Signal</keyword>
<proteinExistence type="inferred from homology"/>
<comment type="caution">
    <text evidence="7">The sequence shown here is derived from an EMBL/GenBank/DDBJ whole genome shotgun (WGS) entry which is preliminary data.</text>
</comment>
<evidence type="ECO:0000256" key="2">
    <source>
        <dbReference type="ARBA" id="ARBA00022723"/>
    </source>
</evidence>
<dbReference type="EC" id="1.8.5.-" evidence="5"/>
<dbReference type="NCBIfam" id="NF003767">
    <property type="entry name" value="PRK05363.1"/>
    <property type="match status" value="1"/>
</dbReference>
<feature type="binding site" evidence="5">
    <location>
        <begin position="95"/>
        <end position="96"/>
    </location>
    <ligand>
        <name>Mo-molybdopterin</name>
        <dbReference type="ChEBI" id="CHEBI:71302"/>
    </ligand>
</feature>
<dbReference type="PROSITE" id="PS51318">
    <property type="entry name" value="TAT"/>
    <property type="match status" value="1"/>
</dbReference>
<comment type="similarity">
    <text evidence="5">Belongs to the MsrP family.</text>
</comment>
<keyword evidence="2 5" id="KW-0479">Metal-binding</keyword>
<dbReference type="InterPro" id="IPR006311">
    <property type="entry name" value="TAT_signal"/>
</dbReference>
<dbReference type="Gene3D" id="3.90.420.10">
    <property type="entry name" value="Oxidoreductase, molybdopterin-binding domain"/>
    <property type="match status" value="1"/>
</dbReference>
<evidence type="ECO:0000313" key="7">
    <source>
        <dbReference type="EMBL" id="MBP0049247.1"/>
    </source>
</evidence>